<dbReference type="InterPro" id="IPR000189">
    <property type="entry name" value="Transglyc_AS"/>
</dbReference>
<feature type="domain" description="LysM" evidence="4">
    <location>
        <begin position="521"/>
        <end position="565"/>
    </location>
</feature>
<dbReference type="SMART" id="SM00257">
    <property type="entry name" value="LysM"/>
    <property type="match status" value="3"/>
</dbReference>
<feature type="domain" description="LysM" evidence="4">
    <location>
        <begin position="388"/>
        <end position="431"/>
    </location>
</feature>
<dbReference type="PROSITE" id="PS50943">
    <property type="entry name" value="HTH_CROC1"/>
    <property type="match status" value="1"/>
</dbReference>
<name>A0ABX5PT36_9GAMM</name>
<dbReference type="PROSITE" id="PS51782">
    <property type="entry name" value="LYSM"/>
    <property type="match status" value="3"/>
</dbReference>
<evidence type="ECO:0000256" key="1">
    <source>
        <dbReference type="ARBA" id="ARBA00007734"/>
    </source>
</evidence>
<dbReference type="PANTHER" id="PTHR33734">
    <property type="entry name" value="LYSM DOMAIN-CONTAINING GPI-ANCHORED PROTEIN 2"/>
    <property type="match status" value="1"/>
</dbReference>
<accession>A0ABX5PT36</accession>
<dbReference type="InterPro" id="IPR018392">
    <property type="entry name" value="LysM"/>
</dbReference>
<dbReference type="Proteomes" id="UP000247584">
    <property type="component" value="Unassembled WGS sequence"/>
</dbReference>
<dbReference type="Gene3D" id="3.10.350.10">
    <property type="entry name" value="LysM domain"/>
    <property type="match status" value="3"/>
</dbReference>
<dbReference type="InterPro" id="IPR008258">
    <property type="entry name" value="Transglycosylase_SLT_dom_1"/>
</dbReference>
<comment type="caution">
    <text evidence="5">The sequence shown here is derived from an EMBL/GenBank/DDBJ whole genome shotgun (WGS) entry which is preliminary data.</text>
</comment>
<dbReference type="CDD" id="cd00118">
    <property type="entry name" value="LysM"/>
    <property type="match status" value="3"/>
</dbReference>
<reference evidence="5 6" key="1">
    <citation type="submission" date="2018-06" db="EMBL/GenBank/DDBJ databases">
        <title>Genomic Encyclopedia of Type Strains, Phase III (KMG-III): the genomes of soil and plant-associated and newly described type strains.</title>
        <authorList>
            <person name="Whitman W."/>
        </authorList>
    </citation>
    <scope>NUCLEOTIDE SEQUENCE [LARGE SCALE GENOMIC DNA]</scope>
    <source>
        <strain evidence="5 6">JC5</strain>
    </source>
</reference>
<dbReference type="EMBL" id="QJSY01000001">
    <property type="protein sequence ID" value="PYE61022.1"/>
    <property type="molecule type" value="Genomic_DNA"/>
</dbReference>
<feature type="compositionally biased region" description="Polar residues" evidence="2">
    <location>
        <begin position="19"/>
        <end position="30"/>
    </location>
</feature>
<dbReference type="Gene3D" id="1.10.530.10">
    <property type="match status" value="1"/>
</dbReference>
<evidence type="ECO:0000313" key="5">
    <source>
        <dbReference type="EMBL" id="PYE61022.1"/>
    </source>
</evidence>
<feature type="region of interest" description="Disordered" evidence="2">
    <location>
        <begin position="1"/>
        <end position="32"/>
    </location>
</feature>
<sequence length="574" mass="63967">MTILAFSDDASFSPRKPNQGKNTTQGTIPGQGTRPIPGFRLMCVCLSVQAIIRGLLFLKQIRFFILAGSLSLLGGCQLLSQAPESTAEAPVKATPAPIITQAPQVISEPEIVVTDVWQRIRNQLNMSVPDEKLVRQYRQWYIDNPRHLEQISERAAPFMYLIVEQIEERKLPMELALLPIVESAFDPFAYSHGAASGLWQFTSPMALHFGLEINWWYDGRRDVPAATTAALNMMEYLYEKTGENWLYAIAAYNTGEGRVLNAVKRNRQKGQPTDFWSLSLPKETERYVPQLLALADVIKNADKYGINLTPIANEQKLEVVDVGSQIDLALAARLAGMEVNELQQFNPGFNRWATAPEGPHKLVLPLDKAKEFEIALASTEPSERLNWLRYKIRKGDSLGMIAKKHHTSIDVIRSVNGISGNNIVAGKHLLIPVALKDASAYPLSKEQRLGQNKSGKSKRSYQVKSGDSLWQIAKDNGVSVNELVKWNGISAKTPLRPGKQLTIWTKASGQSQSANAVMRTVKYKVRSGDSLARIASKFNVSVDDLLEWNQLKASKYLQPGQMLTLFVDVTRVKT</sequence>
<proteinExistence type="inferred from homology"/>
<organism evidence="5 6">
    <name type="scientific">Shewanella chilikensis</name>
    <dbReference type="NCBI Taxonomy" id="558541"/>
    <lineage>
        <taxon>Bacteria</taxon>
        <taxon>Pseudomonadati</taxon>
        <taxon>Pseudomonadota</taxon>
        <taxon>Gammaproteobacteria</taxon>
        <taxon>Alteromonadales</taxon>
        <taxon>Shewanellaceae</taxon>
        <taxon>Shewanella</taxon>
    </lineage>
</organism>
<dbReference type="PROSITE" id="PS00922">
    <property type="entry name" value="TRANSGLYCOSYLASE"/>
    <property type="match status" value="1"/>
</dbReference>
<dbReference type="InterPro" id="IPR036779">
    <property type="entry name" value="LysM_dom_sf"/>
</dbReference>
<evidence type="ECO:0000259" key="4">
    <source>
        <dbReference type="PROSITE" id="PS51782"/>
    </source>
</evidence>
<feature type="domain" description="LysM" evidence="4">
    <location>
        <begin position="459"/>
        <end position="503"/>
    </location>
</feature>
<protein>
    <submittedName>
        <fullName evidence="5">Membrane-bound lytic murein transglycosylase D</fullName>
    </submittedName>
</protein>
<evidence type="ECO:0000256" key="2">
    <source>
        <dbReference type="SAM" id="MobiDB-lite"/>
    </source>
</evidence>
<dbReference type="SUPFAM" id="SSF53955">
    <property type="entry name" value="Lysozyme-like"/>
    <property type="match status" value="1"/>
</dbReference>
<dbReference type="InterPro" id="IPR023346">
    <property type="entry name" value="Lysozyme-like_dom_sf"/>
</dbReference>
<comment type="similarity">
    <text evidence="1">Belongs to the transglycosylase Slt family.</text>
</comment>
<dbReference type="PANTHER" id="PTHR33734:SF22">
    <property type="entry name" value="MEMBRANE-BOUND LYTIC MUREIN TRANSGLYCOSYLASE D"/>
    <property type="match status" value="1"/>
</dbReference>
<feature type="domain" description="HTH cro/C1-type" evidence="3">
    <location>
        <begin position="527"/>
        <end position="545"/>
    </location>
</feature>
<dbReference type="Pfam" id="PF01464">
    <property type="entry name" value="SLT"/>
    <property type="match status" value="1"/>
</dbReference>
<dbReference type="SUPFAM" id="SSF54106">
    <property type="entry name" value="LysM domain"/>
    <property type="match status" value="3"/>
</dbReference>
<dbReference type="CDD" id="cd16894">
    <property type="entry name" value="MltD-like"/>
    <property type="match status" value="1"/>
</dbReference>
<evidence type="ECO:0000259" key="3">
    <source>
        <dbReference type="PROSITE" id="PS50943"/>
    </source>
</evidence>
<gene>
    <name evidence="5" type="ORF">C8J23_10158</name>
</gene>
<dbReference type="Pfam" id="PF01476">
    <property type="entry name" value="LysM"/>
    <property type="match status" value="3"/>
</dbReference>
<evidence type="ECO:0000313" key="6">
    <source>
        <dbReference type="Proteomes" id="UP000247584"/>
    </source>
</evidence>
<keyword evidence="6" id="KW-1185">Reference proteome</keyword>
<dbReference type="InterPro" id="IPR001387">
    <property type="entry name" value="Cro/C1-type_HTH"/>
</dbReference>